<reference evidence="2" key="1">
    <citation type="submission" date="2017-10" db="EMBL/GenBank/DDBJ databases">
        <title>Rapid genome shrinkage in a self-fertile nematode reveals novel sperm competition proteins.</title>
        <authorList>
            <person name="Yin D."/>
            <person name="Schwarz E.M."/>
            <person name="Thomas C.G."/>
            <person name="Felde R.L."/>
            <person name="Korf I.F."/>
            <person name="Cutter A.D."/>
            <person name="Schartner C.M."/>
            <person name="Ralston E.J."/>
            <person name="Meyer B.J."/>
            <person name="Haag E.S."/>
        </authorList>
    </citation>
    <scope>NUCLEOTIDE SEQUENCE [LARGE SCALE GENOMIC DNA]</scope>
    <source>
        <strain evidence="2">JU1422</strain>
    </source>
</reference>
<evidence type="ECO:0000313" key="1">
    <source>
        <dbReference type="EMBL" id="PIC53121.1"/>
    </source>
</evidence>
<evidence type="ECO:0000313" key="2">
    <source>
        <dbReference type="Proteomes" id="UP000230233"/>
    </source>
</evidence>
<accession>A0A2G5VN65</accession>
<comment type="caution">
    <text evidence="1">The sequence shown here is derived from an EMBL/GenBank/DDBJ whole genome shotgun (WGS) entry which is preliminary data.</text>
</comment>
<dbReference type="Proteomes" id="UP000230233">
    <property type="component" value="Chromosome I"/>
</dbReference>
<dbReference type="AlphaFoldDB" id="A0A2G5VN65"/>
<keyword evidence="2" id="KW-1185">Reference proteome</keyword>
<sequence>MVVSFIVIYITSYCKARRIGPSSRFPAQSFNPPDMKVFNWPPTTDRHLKSNVKVFCGEILTQPRQYNAYDDNLKKVNKIVKWIFVTLHLYTMSSKRCKNRVY</sequence>
<name>A0A2G5VN65_9PELO</name>
<gene>
    <name evidence="1" type="primary">Cnig_chr_I.g2957</name>
    <name evidence="1" type="ORF">B9Z55_002957</name>
</gene>
<dbReference type="EMBL" id="PDUG01000001">
    <property type="protein sequence ID" value="PIC53121.1"/>
    <property type="molecule type" value="Genomic_DNA"/>
</dbReference>
<protein>
    <submittedName>
        <fullName evidence="1">Uncharacterized protein</fullName>
    </submittedName>
</protein>
<organism evidence="1 2">
    <name type="scientific">Caenorhabditis nigoni</name>
    <dbReference type="NCBI Taxonomy" id="1611254"/>
    <lineage>
        <taxon>Eukaryota</taxon>
        <taxon>Metazoa</taxon>
        <taxon>Ecdysozoa</taxon>
        <taxon>Nematoda</taxon>
        <taxon>Chromadorea</taxon>
        <taxon>Rhabditida</taxon>
        <taxon>Rhabditina</taxon>
        <taxon>Rhabditomorpha</taxon>
        <taxon>Rhabditoidea</taxon>
        <taxon>Rhabditidae</taxon>
        <taxon>Peloderinae</taxon>
        <taxon>Caenorhabditis</taxon>
    </lineage>
</organism>
<proteinExistence type="predicted"/>